<gene>
    <name evidence="1" type="ORF">UXM345_LOCUS19212</name>
</gene>
<dbReference type="AlphaFoldDB" id="A0A819RUI5"/>
<evidence type="ECO:0000313" key="2">
    <source>
        <dbReference type="Proteomes" id="UP000663842"/>
    </source>
</evidence>
<sequence length="331" mass="38475">MDQNSVIVLQFHVKDFLIFNKNNPSSTCQNLSIHQSFSWSPKDFILNYAIKKIINLEREICSHYVGVQMIFAEIPMIDLLMFQEALHFCETCPKYFLDKSNTSITIAKCTKNLKDSLSKINKWIKNNTICKGFLPLKIEEEISFDKYVMPYKNSFKENDIGNIVFNVNRTPSLSPPFSRHTLMESQEYIEKSSELSKSCINHSVSQLPVSQKETHMSGNFKLNQETNKWPDQEQYIIGYDDYGRHERKVIDLDFSVSRYPDVIKDDRFNNPVLFRHNKKVISPVESWQKKRSHSPAMLRIKKRDPIALQAQGQKDIIAQFYPGLVGGPEVH</sequence>
<protein>
    <submittedName>
        <fullName evidence="1">Uncharacterized protein</fullName>
    </submittedName>
</protein>
<organism evidence="1 2">
    <name type="scientific">Rotaria magnacalcarata</name>
    <dbReference type="NCBI Taxonomy" id="392030"/>
    <lineage>
        <taxon>Eukaryota</taxon>
        <taxon>Metazoa</taxon>
        <taxon>Spiralia</taxon>
        <taxon>Gnathifera</taxon>
        <taxon>Rotifera</taxon>
        <taxon>Eurotatoria</taxon>
        <taxon>Bdelloidea</taxon>
        <taxon>Philodinida</taxon>
        <taxon>Philodinidae</taxon>
        <taxon>Rotaria</taxon>
    </lineage>
</organism>
<comment type="caution">
    <text evidence="1">The sequence shown here is derived from an EMBL/GenBank/DDBJ whole genome shotgun (WGS) entry which is preliminary data.</text>
</comment>
<evidence type="ECO:0000313" key="1">
    <source>
        <dbReference type="EMBL" id="CAF4050847.1"/>
    </source>
</evidence>
<name>A0A819RUI5_9BILA</name>
<accession>A0A819RUI5</accession>
<dbReference type="EMBL" id="CAJOBF010002695">
    <property type="protein sequence ID" value="CAF4050847.1"/>
    <property type="molecule type" value="Genomic_DNA"/>
</dbReference>
<reference evidence="1" key="1">
    <citation type="submission" date="2021-02" db="EMBL/GenBank/DDBJ databases">
        <authorList>
            <person name="Nowell W R."/>
        </authorList>
    </citation>
    <scope>NUCLEOTIDE SEQUENCE</scope>
</reference>
<proteinExistence type="predicted"/>
<dbReference type="Proteomes" id="UP000663842">
    <property type="component" value="Unassembled WGS sequence"/>
</dbReference>